<dbReference type="EMBL" id="AZMM01011071">
    <property type="protein sequence ID" value="ETJ34504.1"/>
    <property type="molecule type" value="Genomic_DNA"/>
</dbReference>
<accession>W1Y044</accession>
<comment type="caution">
    <text evidence="1">The sequence shown here is derived from an EMBL/GenBank/DDBJ whole genome shotgun (WGS) entry which is preliminary data.</text>
</comment>
<evidence type="ECO:0000313" key="1">
    <source>
        <dbReference type="EMBL" id="ETJ34504.1"/>
    </source>
</evidence>
<feature type="non-terminal residue" evidence="1">
    <location>
        <position position="1"/>
    </location>
</feature>
<proteinExistence type="predicted"/>
<organism evidence="1">
    <name type="scientific">human gut metagenome</name>
    <dbReference type="NCBI Taxonomy" id="408170"/>
    <lineage>
        <taxon>unclassified sequences</taxon>
        <taxon>metagenomes</taxon>
        <taxon>organismal metagenomes</taxon>
    </lineage>
</organism>
<protein>
    <submittedName>
        <fullName evidence="1">Uncharacterized protein</fullName>
    </submittedName>
</protein>
<dbReference type="AlphaFoldDB" id="W1Y044"/>
<sequence length="29" mass="3597">LYLFSERFMTYGKAYGLCEWFEVEQFQNP</sequence>
<name>W1Y044_9ZZZZ</name>
<reference evidence="1" key="1">
    <citation type="submission" date="2013-12" db="EMBL/GenBank/DDBJ databases">
        <title>A Varibaculum cambriense genome reconstructed from a premature infant gut community with otherwise low bacterial novelty that shifts toward anaerobic metabolism during the third week of life.</title>
        <authorList>
            <person name="Brown C.T."/>
            <person name="Sharon I."/>
            <person name="Thomas B.C."/>
            <person name="Castelle C.J."/>
            <person name="Morowitz M.J."/>
            <person name="Banfield J.F."/>
        </authorList>
    </citation>
    <scope>NUCLEOTIDE SEQUENCE</scope>
</reference>
<gene>
    <name evidence="1" type="ORF">Q604_UNBC11071G0001</name>
</gene>